<organism evidence="1 2">
    <name type="scientific">Acinetobacter suaedae</name>
    <dbReference type="NCBI Taxonomy" id="2609668"/>
    <lineage>
        <taxon>Bacteria</taxon>
        <taxon>Pseudomonadati</taxon>
        <taxon>Pseudomonadota</taxon>
        <taxon>Gammaproteobacteria</taxon>
        <taxon>Moraxellales</taxon>
        <taxon>Moraxellaceae</taxon>
        <taxon>Acinetobacter</taxon>
    </lineage>
</organism>
<reference evidence="1 2" key="1">
    <citation type="submission" date="2019-09" db="EMBL/GenBank/DDBJ databases">
        <title>Acinetobacter sp. C16S1 isolated from saline soil.</title>
        <authorList>
            <person name="Xu L."/>
            <person name="Sun J.-Q."/>
        </authorList>
    </citation>
    <scope>NUCLEOTIDE SEQUENCE [LARGE SCALE GENOMIC DNA]</scope>
    <source>
        <strain evidence="1 2">C16S1</strain>
    </source>
</reference>
<gene>
    <name evidence="1" type="ORF">F2A31_11105</name>
</gene>
<dbReference type="EMBL" id="CP043909">
    <property type="protein sequence ID" value="QER40224.1"/>
    <property type="molecule type" value="Genomic_DNA"/>
</dbReference>
<protein>
    <submittedName>
        <fullName evidence="1">Uncharacterized protein</fullName>
    </submittedName>
</protein>
<proteinExistence type="predicted"/>
<keyword evidence="2" id="KW-1185">Reference proteome</keyword>
<evidence type="ECO:0000313" key="2">
    <source>
        <dbReference type="Proteomes" id="UP000325177"/>
    </source>
</evidence>
<dbReference type="Proteomes" id="UP000325177">
    <property type="component" value="Chromosome"/>
</dbReference>
<dbReference type="RefSeq" id="WP_150026428.1">
    <property type="nucleotide sequence ID" value="NZ_CP043909.1"/>
</dbReference>
<dbReference type="KEGG" id="asue:F2A31_11105"/>
<accession>A0A5P1UUK1</accession>
<dbReference type="AlphaFoldDB" id="A0A5P1UUK1"/>
<evidence type="ECO:0000313" key="1">
    <source>
        <dbReference type="EMBL" id="QER40224.1"/>
    </source>
</evidence>
<sequence length="234" mass="28080">MSRTRVSTKFFSTYTCCINEKYLSVRKNSSDSWNKPDFSGLIFSDKVKFFETKFKNKAFDRLMSAEYHYFENDPFFNIFLLNNLIGFRSVTTLFLTEVNKVVLKRRLFEFSESQFEDIIFFILLTKYDLISFMVERDRFVIKKIDDLEYYDLLQKYTFLVKDIVVRVDCSQIFEKYMMVFLKKVAATNFKFNLIFYDLQIMERFISNCLVMKVLGEEISFTNMLNLLGCFHNPN</sequence>
<name>A0A5P1UUK1_9GAMM</name>